<comment type="similarity">
    <text evidence="5 6">Belongs to the complex I subunit 1 family.</text>
</comment>
<comment type="subunit">
    <text evidence="5">NDH-1 is composed of 14 different subunits. Subunits NuoA, H, J, K, L, M, N constitute the membrane sector of the complex.</text>
</comment>
<dbReference type="Proteomes" id="UP000546464">
    <property type="component" value="Unassembled WGS sequence"/>
</dbReference>
<dbReference type="GO" id="GO:0016655">
    <property type="term" value="F:oxidoreductase activity, acting on NAD(P)H, quinone or similar compound as acceptor"/>
    <property type="evidence" value="ECO:0007669"/>
    <property type="project" value="UniProtKB-UniRule"/>
</dbReference>
<keyword evidence="5 6" id="KW-0520">NAD</keyword>
<feature type="transmembrane region" description="Helical" evidence="5">
    <location>
        <begin position="130"/>
        <end position="150"/>
    </location>
</feature>
<keyword evidence="5" id="KW-1278">Translocase</keyword>
<organism evidence="7 8">
    <name type="scientific">Ruficoccus amylovorans</name>
    <dbReference type="NCBI Taxonomy" id="1804625"/>
    <lineage>
        <taxon>Bacteria</taxon>
        <taxon>Pseudomonadati</taxon>
        <taxon>Verrucomicrobiota</taxon>
        <taxon>Opitutia</taxon>
        <taxon>Puniceicoccales</taxon>
        <taxon>Cerasicoccaceae</taxon>
        <taxon>Ruficoccus</taxon>
    </lineage>
</organism>
<dbReference type="PANTHER" id="PTHR11432:SF3">
    <property type="entry name" value="NADH-UBIQUINONE OXIDOREDUCTASE CHAIN 1"/>
    <property type="match status" value="1"/>
</dbReference>
<evidence type="ECO:0000313" key="7">
    <source>
        <dbReference type="EMBL" id="MBC2595835.1"/>
    </source>
</evidence>
<evidence type="ECO:0000256" key="4">
    <source>
        <dbReference type="ARBA" id="ARBA00023136"/>
    </source>
</evidence>
<feature type="transmembrane region" description="Helical" evidence="5">
    <location>
        <begin position="214"/>
        <end position="233"/>
    </location>
</feature>
<feature type="transmembrane region" description="Helical" evidence="5">
    <location>
        <begin position="310"/>
        <end position="333"/>
    </location>
</feature>
<evidence type="ECO:0000313" key="8">
    <source>
        <dbReference type="Proteomes" id="UP000546464"/>
    </source>
</evidence>
<feature type="transmembrane region" description="Helical" evidence="5">
    <location>
        <begin position="270"/>
        <end position="290"/>
    </location>
</feature>
<keyword evidence="5" id="KW-0874">Quinone</keyword>
<dbReference type="GO" id="GO:0048038">
    <property type="term" value="F:quinone binding"/>
    <property type="evidence" value="ECO:0007669"/>
    <property type="project" value="UniProtKB-KW"/>
</dbReference>
<dbReference type="GO" id="GO:0005886">
    <property type="term" value="C:plasma membrane"/>
    <property type="evidence" value="ECO:0007669"/>
    <property type="project" value="UniProtKB-SubCell"/>
</dbReference>
<name>A0A842HGK7_9BACT</name>
<comment type="catalytic activity">
    <reaction evidence="5">
        <text>a quinone + NADH + 5 H(+)(in) = a quinol + NAD(+) + 4 H(+)(out)</text>
        <dbReference type="Rhea" id="RHEA:57888"/>
        <dbReference type="ChEBI" id="CHEBI:15378"/>
        <dbReference type="ChEBI" id="CHEBI:24646"/>
        <dbReference type="ChEBI" id="CHEBI:57540"/>
        <dbReference type="ChEBI" id="CHEBI:57945"/>
        <dbReference type="ChEBI" id="CHEBI:132124"/>
    </reaction>
</comment>
<dbReference type="RefSeq" id="WP_185676764.1">
    <property type="nucleotide sequence ID" value="NZ_JACHVB010000052.1"/>
</dbReference>
<keyword evidence="3 5" id="KW-1133">Transmembrane helix</keyword>
<dbReference type="PANTHER" id="PTHR11432">
    <property type="entry name" value="NADH DEHYDROGENASE SUBUNIT 1"/>
    <property type="match status" value="1"/>
</dbReference>
<feature type="transmembrane region" description="Helical" evidence="5">
    <location>
        <begin position="353"/>
        <end position="372"/>
    </location>
</feature>
<dbReference type="AlphaFoldDB" id="A0A842HGK7"/>
<accession>A0A842HGK7</accession>
<dbReference type="EC" id="7.1.1.-" evidence="5"/>
<dbReference type="EMBL" id="JACHVB010000052">
    <property type="protein sequence ID" value="MBC2595835.1"/>
    <property type="molecule type" value="Genomic_DNA"/>
</dbReference>
<sequence>MDWIDIILKVIYAVLVVVVTMTIAGYSVMAERKIASWIQGRIGPNRAAIPGISDIPVLGRALVKLGIFQLPADGLKFLFKEEPMPAHVKKIYYVVAPCLSLIPALVTVVVLPFGVYFIDGQANPLVLADVDIGILFILAISSLSVYGIVLGAWAGNSKYPFYGGIRSSAQMISYELAMGMSILPVLMWANGPNGGVGGLGDLTLFNIVTAQQDLWMAFWMPVPAFIYLTALFAETNRLPFDMPETETELVGGFHTEYGGFKFGLYFTAEYAHMVVGSAVFTLLFFGGWQFLPTFGFLPDWVANPWASWGWIGSVVSVIYFLVKMYALMVFFIWVRWTLPRFRYDQVMTIGWKYLIPLALVCIIFYAIFIAAWDTFVTIDNAPAIIDRALP</sequence>
<feature type="transmembrane region" description="Helical" evidence="5">
    <location>
        <begin position="171"/>
        <end position="189"/>
    </location>
</feature>
<comment type="caution">
    <text evidence="7">The sequence shown here is derived from an EMBL/GenBank/DDBJ whole genome shotgun (WGS) entry which is preliminary data.</text>
</comment>
<gene>
    <name evidence="5" type="primary">nuoH</name>
    <name evidence="7" type="ORF">H5P28_16335</name>
</gene>
<evidence type="ECO:0000256" key="3">
    <source>
        <dbReference type="ARBA" id="ARBA00022989"/>
    </source>
</evidence>
<evidence type="ECO:0000256" key="1">
    <source>
        <dbReference type="ARBA" id="ARBA00004141"/>
    </source>
</evidence>
<dbReference type="GO" id="GO:0009060">
    <property type="term" value="P:aerobic respiration"/>
    <property type="evidence" value="ECO:0007669"/>
    <property type="project" value="TreeGrafter"/>
</dbReference>
<protein>
    <recommendedName>
        <fullName evidence="5">NADH-quinone oxidoreductase subunit H</fullName>
        <ecNumber evidence="5">7.1.1.-</ecNumber>
    </recommendedName>
    <alternativeName>
        <fullName evidence="5">NADH dehydrogenase I subunit H</fullName>
    </alternativeName>
    <alternativeName>
        <fullName evidence="5">NDH-1 subunit H</fullName>
    </alternativeName>
</protein>
<feature type="transmembrane region" description="Helical" evidence="5">
    <location>
        <begin position="6"/>
        <end position="29"/>
    </location>
</feature>
<feature type="transmembrane region" description="Helical" evidence="5">
    <location>
        <begin position="91"/>
        <end position="118"/>
    </location>
</feature>
<comment type="subcellular location">
    <subcellularLocation>
        <location evidence="5 6">Cell membrane</location>
        <topology evidence="5 6">Multi-pass membrane protein</topology>
    </subcellularLocation>
    <subcellularLocation>
        <location evidence="1">Membrane</location>
        <topology evidence="1">Multi-pass membrane protein</topology>
    </subcellularLocation>
</comment>
<keyword evidence="5" id="KW-0830">Ubiquinone</keyword>
<evidence type="ECO:0000256" key="2">
    <source>
        <dbReference type="ARBA" id="ARBA00022692"/>
    </source>
</evidence>
<comment type="function">
    <text evidence="5">NDH-1 shuttles electrons from NADH, via FMN and iron-sulfur (Fe-S) centers, to quinones in the respiratory chain. The immediate electron acceptor for the enzyme in this species is believed to be ubiquinone. Couples the redox reaction to proton translocation (for every two electrons transferred, four hydrogen ions are translocated across the cytoplasmic membrane), and thus conserves the redox energy in a proton gradient. This subunit may bind ubiquinone.</text>
</comment>
<keyword evidence="8" id="KW-1185">Reference proteome</keyword>
<keyword evidence="4 5" id="KW-0472">Membrane</keyword>
<evidence type="ECO:0000256" key="6">
    <source>
        <dbReference type="RuleBase" id="RU000471"/>
    </source>
</evidence>
<evidence type="ECO:0000256" key="5">
    <source>
        <dbReference type="HAMAP-Rule" id="MF_01350"/>
    </source>
</evidence>
<dbReference type="GO" id="GO:0003954">
    <property type="term" value="F:NADH dehydrogenase activity"/>
    <property type="evidence" value="ECO:0007669"/>
    <property type="project" value="TreeGrafter"/>
</dbReference>
<reference evidence="7 8" key="1">
    <citation type="submission" date="2020-07" db="EMBL/GenBank/DDBJ databases">
        <authorList>
            <person name="Feng X."/>
        </authorList>
    </citation>
    <scope>NUCLEOTIDE SEQUENCE [LARGE SCALE GENOMIC DNA]</scope>
    <source>
        <strain evidence="7 8">JCM31066</strain>
    </source>
</reference>
<dbReference type="InterPro" id="IPR001694">
    <property type="entry name" value="NADH_UbQ_OxRdtase_su1/FPO"/>
</dbReference>
<proteinExistence type="inferred from homology"/>
<dbReference type="HAMAP" id="MF_01350">
    <property type="entry name" value="NDH1_NuoH"/>
    <property type="match status" value="1"/>
</dbReference>
<keyword evidence="2 5" id="KW-0812">Transmembrane</keyword>
<dbReference type="Pfam" id="PF00146">
    <property type="entry name" value="NADHdh"/>
    <property type="match status" value="1"/>
</dbReference>
<keyword evidence="5" id="KW-1003">Cell membrane</keyword>